<name>A0A0W0HKZ4_PSEFL</name>
<evidence type="ECO:0000313" key="1">
    <source>
        <dbReference type="EMBL" id="KTB61423.1"/>
    </source>
</evidence>
<accession>A0A0W0HKZ4</accession>
<evidence type="ECO:0000313" key="2">
    <source>
        <dbReference type="Proteomes" id="UP000054197"/>
    </source>
</evidence>
<protein>
    <submittedName>
        <fullName evidence="1">Uncharacterized protein</fullName>
    </submittedName>
</protein>
<dbReference type="EMBL" id="LKEF01000034">
    <property type="protein sequence ID" value="KTB61423.1"/>
    <property type="molecule type" value="Genomic_DNA"/>
</dbReference>
<sequence length="233" mass="25845">MDCWPLIMRNNPWLLEGNRAPGGCQLPCVPRLAVASLYVFSRVIQMLNFSIGFHFVRPLLEQLLSPAKVTVARSASTVAITGEKALGSVPTQNVQRPANDRRSAEQIILDNPILKNLGPQKYIHLALIKERLGDWTASNPDPASRADAAYNAARVLNWIDTSLTAVGEDRGQYSNNGVLEGYTQTGYAAFGTPAGAWEGFIEHGYDILNRDRRLEWTNDANVTPEGNYRDTYR</sequence>
<dbReference type="Proteomes" id="UP000054197">
    <property type="component" value="Unassembled WGS sequence"/>
</dbReference>
<organism evidence="1 2">
    <name type="scientific">Pseudomonas fluorescens ICMP 11288</name>
    <dbReference type="NCBI Taxonomy" id="1198309"/>
    <lineage>
        <taxon>Bacteria</taxon>
        <taxon>Pseudomonadati</taxon>
        <taxon>Pseudomonadota</taxon>
        <taxon>Gammaproteobacteria</taxon>
        <taxon>Pseudomonadales</taxon>
        <taxon>Pseudomonadaceae</taxon>
        <taxon>Pseudomonas</taxon>
    </lineage>
</organism>
<comment type="caution">
    <text evidence="1">The sequence shown here is derived from an EMBL/GenBank/DDBJ whole genome shotgun (WGS) entry which is preliminary data.</text>
</comment>
<reference evidence="1 2" key="1">
    <citation type="submission" date="2015-09" db="EMBL/GenBank/DDBJ databases">
        <title>Genome sequence of ICMP 11288.</title>
        <authorList>
            <person name="Visnovsky S."/>
            <person name="Lu A."/>
            <person name="Panda P."/>
            <person name="Pitman A."/>
        </authorList>
    </citation>
    <scope>NUCLEOTIDE SEQUENCE [LARGE SCALE GENOMIC DNA]</scope>
    <source>
        <strain evidence="1 2">ICMP 11288</strain>
    </source>
</reference>
<proteinExistence type="predicted"/>
<gene>
    <name evidence="1" type="ORF">AO063_19210</name>
</gene>
<dbReference type="AlphaFoldDB" id="A0A0W0HKZ4"/>